<name>A0AB36TFX5_ACETH</name>
<feature type="transmembrane region" description="Helical" evidence="2">
    <location>
        <begin position="74"/>
        <end position="93"/>
    </location>
</feature>
<comment type="caution">
    <text evidence="3">The sequence shown here is derived from an EMBL/GenBank/DDBJ whole genome shotgun (WGS) entry which is preliminary data.</text>
</comment>
<dbReference type="Proteomes" id="UP000223596">
    <property type="component" value="Unassembled WGS sequence"/>
</dbReference>
<dbReference type="InterPro" id="IPR003425">
    <property type="entry name" value="CCB3/YggT"/>
</dbReference>
<dbReference type="RefSeq" id="WP_003516372.1">
    <property type="nucleotide sequence ID" value="NZ_CP013828.1"/>
</dbReference>
<evidence type="ECO:0000256" key="2">
    <source>
        <dbReference type="SAM" id="Phobius"/>
    </source>
</evidence>
<keyword evidence="2" id="KW-0472">Membrane</keyword>
<keyword evidence="2" id="KW-1133">Transmembrane helix</keyword>
<dbReference type="EMBL" id="PDBW01000001">
    <property type="protein sequence ID" value="PFH02709.1"/>
    <property type="molecule type" value="Genomic_DNA"/>
</dbReference>
<evidence type="ECO:0000313" key="4">
    <source>
        <dbReference type="Proteomes" id="UP000223596"/>
    </source>
</evidence>
<reference evidence="3 4" key="1">
    <citation type="submission" date="2017-09" db="EMBL/GenBank/DDBJ databases">
        <title>Evaluation of Pacific Biosciences Sequencing Technology to Finishing C. thermocellum Genome Sequences.</title>
        <authorList>
            <person name="Brown S."/>
        </authorList>
    </citation>
    <scope>NUCLEOTIDE SEQUENCE [LARGE SCALE GENOMIC DNA]</scope>
    <source>
        <strain evidence="3 4">AD2</strain>
    </source>
</reference>
<evidence type="ECO:0000313" key="3">
    <source>
        <dbReference type="EMBL" id="PFH02709.1"/>
    </source>
</evidence>
<evidence type="ECO:0000256" key="1">
    <source>
        <dbReference type="ARBA" id="ARBA00010894"/>
    </source>
</evidence>
<dbReference type="GO" id="GO:0016020">
    <property type="term" value="C:membrane"/>
    <property type="evidence" value="ECO:0007669"/>
    <property type="project" value="InterPro"/>
</dbReference>
<feature type="transmembrane region" description="Helical" evidence="2">
    <location>
        <begin position="12"/>
        <end position="36"/>
    </location>
</feature>
<proteinExistence type="inferred from homology"/>
<sequence length="94" mass="10569">MEGDNLTITALRALGLLLEIIQWAIVIRVLLSWFSIPKNNIFVKFILQLTEPILSPIRSLLENTSFGKNSTVDFSPVIALLILWVVSGFIDIMI</sequence>
<organism evidence="3 4">
    <name type="scientific">Acetivibrio thermocellus AD2</name>
    <dbReference type="NCBI Taxonomy" id="1138384"/>
    <lineage>
        <taxon>Bacteria</taxon>
        <taxon>Bacillati</taxon>
        <taxon>Bacillota</taxon>
        <taxon>Clostridia</taxon>
        <taxon>Eubacteriales</taxon>
        <taxon>Oscillospiraceae</taxon>
        <taxon>Acetivibrio</taxon>
    </lineage>
</organism>
<dbReference type="Pfam" id="PF02325">
    <property type="entry name" value="CCB3_YggT"/>
    <property type="match status" value="1"/>
</dbReference>
<accession>A0AB36TFX5</accession>
<dbReference type="PANTHER" id="PTHR33219">
    <property type="entry name" value="YLMG HOMOLOG PROTEIN 2, CHLOROPLASTIC"/>
    <property type="match status" value="1"/>
</dbReference>
<protein>
    <submittedName>
        <fullName evidence="3">YggT family protein</fullName>
    </submittedName>
</protein>
<dbReference type="GeneID" id="35804412"/>
<keyword evidence="2" id="KW-0812">Transmembrane</keyword>
<gene>
    <name evidence="3" type="ORF">M972_111495</name>
</gene>
<dbReference type="AlphaFoldDB" id="A0AB36TFX5"/>
<dbReference type="PANTHER" id="PTHR33219:SF14">
    <property type="entry name" value="PROTEIN COFACTOR ASSEMBLY OF COMPLEX C SUBUNIT B CCB3, CHLOROPLASTIC-RELATED"/>
    <property type="match status" value="1"/>
</dbReference>
<comment type="similarity">
    <text evidence="1">Belongs to the YggT family.</text>
</comment>